<dbReference type="Proteomes" id="UP000283431">
    <property type="component" value="Unassembled WGS sequence"/>
</dbReference>
<dbReference type="EMBL" id="CZAJ01000004">
    <property type="protein sequence ID" value="CUO74003.1"/>
    <property type="molecule type" value="Genomic_DNA"/>
</dbReference>
<evidence type="ECO:0000259" key="1">
    <source>
        <dbReference type="Pfam" id="PF01966"/>
    </source>
</evidence>
<evidence type="ECO:0000313" key="4">
    <source>
        <dbReference type="EMBL" id="CUO79699.1"/>
    </source>
</evidence>
<dbReference type="RefSeq" id="WP_022292943.1">
    <property type="nucleotide sequence ID" value="NZ_CP143947.1"/>
</dbReference>
<evidence type="ECO:0000313" key="8">
    <source>
        <dbReference type="EMBL" id="RGN20326.1"/>
    </source>
</evidence>
<dbReference type="SUPFAM" id="SSF109604">
    <property type="entry name" value="HD-domain/PDEase-like"/>
    <property type="match status" value="1"/>
</dbReference>
<reference evidence="11 12" key="1">
    <citation type="submission" date="2015-09" db="EMBL/GenBank/DDBJ databases">
        <authorList>
            <consortium name="Pathogen Informatics"/>
        </authorList>
    </citation>
    <scope>NUCLEOTIDE SEQUENCE [LARGE SCALE GENOMIC DNA]</scope>
    <source>
        <strain evidence="4 11">2789STDY5608860</strain>
        <strain evidence="3 12">2789STDY5834884</strain>
        <strain evidence="2 13">2789STDY5834968</strain>
    </source>
</reference>
<dbReference type="OrthoDB" id="155250at2"/>
<proteinExistence type="predicted"/>
<dbReference type="Proteomes" id="UP000285209">
    <property type="component" value="Unassembled WGS sequence"/>
</dbReference>
<evidence type="ECO:0000313" key="10">
    <source>
        <dbReference type="EMBL" id="RGZ74448.1"/>
    </source>
</evidence>
<reference evidence="14 15" key="2">
    <citation type="submission" date="2018-08" db="EMBL/GenBank/DDBJ databases">
        <title>A genome reference for cultivated species of the human gut microbiota.</title>
        <authorList>
            <person name="Zou Y."/>
            <person name="Xue W."/>
            <person name="Luo G."/>
        </authorList>
    </citation>
    <scope>NUCLEOTIDE SEQUENCE [LARGE SCALE GENOMIC DNA]</scope>
    <source>
        <strain evidence="10 16">AM48-7</strain>
        <strain evidence="9 17">AM54-25XD</strain>
        <strain evidence="8 15">OM05-6AA</strain>
        <strain evidence="7 14">OM07-13</strain>
    </source>
</reference>
<dbReference type="Proteomes" id="UP000095673">
    <property type="component" value="Unassembled WGS sequence"/>
</dbReference>
<dbReference type="EMBL" id="CYYW01000054">
    <property type="protein sequence ID" value="CUO79699.1"/>
    <property type="molecule type" value="Genomic_DNA"/>
</dbReference>
<dbReference type="EMBL" id="WKQP01000026">
    <property type="protein sequence ID" value="MSC61153.1"/>
    <property type="molecule type" value="Genomic_DNA"/>
</dbReference>
<evidence type="ECO:0000313" key="12">
    <source>
        <dbReference type="Proteomes" id="UP000095602"/>
    </source>
</evidence>
<dbReference type="EMBL" id="QSTP01000002">
    <property type="protein sequence ID" value="RGM73232.1"/>
    <property type="molecule type" value="Genomic_DNA"/>
</dbReference>
<dbReference type="EMBL" id="JAJCJK010000001">
    <property type="protein sequence ID" value="MCB6936992.1"/>
    <property type="molecule type" value="Genomic_DNA"/>
</dbReference>
<feature type="domain" description="HD" evidence="1">
    <location>
        <begin position="28"/>
        <end position="121"/>
    </location>
</feature>
<dbReference type="InterPro" id="IPR003607">
    <property type="entry name" value="HD/PDEase_dom"/>
</dbReference>
<evidence type="ECO:0000313" key="11">
    <source>
        <dbReference type="Proteomes" id="UP000095384"/>
    </source>
</evidence>
<evidence type="ECO:0000313" key="7">
    <source>
        <dbReference type="EMBL" id="RGM73232.1"/>
    </source>
</evidence>
<organism evidence="3 12">
    <name type="scientific">Agathobacter rectalis</name>
    <dbReference type="NCBI Taxonomy" id="39491"/>
    <lineage>
        <taxon>Bacteria</taxon>
        <taxon>Bacillati</taxon>
        <taxon>Bacillota</taxon>
        <taxon>Clostridia</taxon>
        <taxon>Lachnospirales</taxon>
        <taxon>Lachnospiraceae</taxon>
        <taxon>Agathobacter</taxon>
    </lineage>
</organism>
<evidence type="ECO:0000313" key="2">
    <source>
        <dbReference type="EMBL" id="CUM86277.1"/>
    </source>
</evidence>
<dbReference type="Proteomes" id="UP000260970">
    <property type="component" value="Unassembled WGS sequence"/>
</dbReference>
<evidence type="ECO:0000313" key="18">
    <source>
        <dbReference type="Proteomes" id="UP000479563"/>
    </source>
</evidence>
<dbReference type="CDD" id="cd00077">
    <property type="entry name" value="HDc"/>
    <property type="match status" value="1"/>
</dbReference>
<dbReference type="Proteomes" id="UP000095602">
    <property type="component" value="Unassembled WGS sequence"/>
</dbReference>
<dbReference type="EMBL" id="QSDV01000022">
    <property type="protein sequence ID" value="RGZ16979.1"/>
    <property type="molecule type" value="Genomic_DNA"/>
</dbReference>
<reference evidence="6 18" key="3">
    <citation type="journal article" date="2019" name="Nat. Med.">
        <title>A library of human gut bacterial isolates paired with longitudinal multiomics data enables mechanistic microbiome research.</title>
        <authorList>
            <person name="Poyet M."/>
            <person name="Groussin M."/>
            <person name="Gibbons S.M."/>
            <person name="Avila-Pacheco J."/>
            <person name="Jiang X."/>
            <person name="Kearney S.M."/>
            <person name="Perrotta A.R."/>
            <person name="Berdy B."/>
            <person name="Zhao S."/>
            <person name="Lieberman T.D."/>
            <person name="Swanson P.K."/>
            <person name="Smith M."/>
            <person name="Roesemann S."/>
            <person name="Alexander J.E."/>
            <person name="Rich S.A."/>
            <person name="Livny J."/>
            <person name="Vlamakis H."/>
            <person name="Clish C."/>
            <person name="Bullock K."/>
            <person name="Deik A."/>
            <person name="Scott J."/>
            <person name="Pierce K.A."/>
            <person name="Xavier R.J."/>
            <person name="Alm E.J."/>
        </authorList>
    </citation>
    <scope>NUCLEOTIDE SEQUENCE [LARGE SCALE GENOMIC DNA]</scope>
    <source>
        <strain evidence="6 18">BIOML-A11</strain>
    </source>
</reference>
<reference evidence="5" key="4">
    <citation type="submission" date="2021-10" db="EMBL/GenBank/DDBJ databases">
        <title>Collection of gut derived symbiotic bacterial strains cultured from healthy donors.</title>
        <authorList>
            <person name="Lin H."/>
            <person name="Littmann E."/>
            <person name="Kohout C."/>
            <person name="Pamer E.G."/>
        </authorList>
    </citation>
    <scope>NUCLEOTIDE SEQUENCE</scope>
    <source>
        <strain evidence="5">DFI.9.42</strain>
    </source>
</reference>
<dbReference type="EMBL" id="CYXM01000003">
    <property type="protein sequence ID" value="CUM86277.1"/>
    <property type="molecule type" value="Genomic_DNA"/>
</dbReference>
<dbReference type="InterPro" id="IPR006674">
    <property type="entry name" value="HD_domain"/>
</dbReference>
<dbReference type="GO" id="GO:0016787">
    <property type="term" value="F:hydrolase activity"/>
    <property type="evidence" value="ECO:0007669"/>
    <property type="project" value="UniProtKB-KW"/>
</dbReference>
<evidence type="ECO:0000313" key="9">
    <source>
        <dbReference type="EMBL" id="RGZ16979.1"/>
    </source>
</evidence>
<dbReference type="Proteomes" id="UP000479563">
    <property type="component" value="Unassembled WGS sequence"/>
</dbReference>
<protein>
    <submittedName>
        <fullName evidence="5">HD domain-containing protein</fullName>
    </submittedName>
    <submittedName>
        <fullName evidence="3">Predicted HD superfamily hydrolase</fullName>
    </submittedName>
</protein>
<sequence length="174" mass="20165">MDSDSYSKQQLDDLFMDMIAYYDGDPKRIQHFTKVHSYARLIGIGEELDDASLFILEAAAYTHDIGIRVAEEKYGRCDGKLQEQEGPIIAQKMLSQLGFENYIVERICFLIGHHHTYDNIDGLDYQILVEADFLVNLYEDDAGNRAIDKAYKHIFKTETGKKIFRLMFGYEEED</sequence>
<dbReference type="Gene3D" id="1.10.3210.10">
    <property type="entry name" value="Hypothetical protein af1432"/>
    <property type="match status" value="1"/>
</dbReference>
<evidence type="ECO:0000313" key="15">
    <source>
        <dbReference type="Proteomes" id="UP000260970"/>
    </source>
</evidence>
<accession>A0A174HGH9</accession>
<keyword evidence="3" id="KW-0378">Hydrolase</keyword>
<evidence type="ECO:0000313" key="16">
    <source>
        <dbReference type="Proteomes" id="UP000283431"/>
    </source>
</evidence>
<evidence type="ECO:0000313" key="6">
    <source>
        <dbReference type="EMBL" id="MSC61153.1"/>
    </source>
</evidence>
<dbReference type="Proteomes" id="UP000095384">
    <property type="component" value="Unassembled WGS sequence"/>
</dbReference>
<dbReference type="EMBL" id="QSEN01000022">
    <property type="protein sequence ID" value="RGZ74448.1"/>
    <property type="molecule type" value="Genomic_DNA"/>
</dbReference>
<dbReference type="EMBL" id="QSUG01000019">
    <property type="protein sequence ID" value="RGN20326.1"/>
    <property type="molecule type" value="Genomic_DNA"/>
</dbReference>
<evidence type="ECO:0000313" key="14">
    <source>
        <dbReference type="Proteomes" id="UP000260758"/>
    </source>
</evidence>
<dbReference type="Proteomes" id="UP001197684">
    <property type="component" value="Unassembled WGS sequence"/>
</dbReference>
<evidence type="ECO:0000313" key="5">
    <source>
        <dbReference type="EMBL" id="MCB6936992.1"/>
    </source>
</evidence>
<dbReference type="AlphaFoldDB" id="A0A174HGH9"/>
<gene>
    <name evidence="10" type="ORF">DW975_11220</name>
    <name evidence="9" type="ORF">DXA03_11000</name>
    <name evidence="8" type="ORF">DXB72_14215</name>
    <name evidence="7" type="ORF">DXB99_03700</name>
    <name evidence="4" type="ORF">ERS852417_03113</name>
    <name evidence="3" type="ORF">ERS852497_00628</name>
    <name evidence="2" type="ORF">ERS852580_00891</name>
    <name evidence="6" type="ORF">GKE07_13325</name>
    <name evidence="5" type="ORF">LIZ56_00990</name>
</gene>
<name>A0A174HGH9_9FIRM</name>
<evidence type="ECO:0000313" key="17">
    <source>
        <dbReference type="Proteomes" id="UP000285209"/>
    </source>
</evidence>
<dbReference type="Proteomes" id="UP000260758">
    <property type="component" value="Unassembled WGS sequence"/>
</dbReference>
<dbReference type="Pfam" id="PF01966">
    <property type="entry name" value="HD"/>
    <property type="match status" value="1"/>
</dbReference>
<evidence type="ECO:0000313" key="13">
    <source>
        <dbReference type="Proteomes" id="UP000095673"/>
    </source>
</evidence>
<evidence type="ECO:0000313" key="3">
    <source>
        <dbReference type="EMBL" id="CUO74003.1"/>
    </source>
</evidence>